<protein>
    <submittedName>
        <fullName evidence="2">Uncharacterized protein</fullName>
    </submittedName>
</protein>
<name>A0A8S9V7C3_PHYIN</name>
<organism evidence="2 3">
    <name type="scientific">Phytophthora infestans</name>
    <name type="common">Potato late blight agent</name>
    <name type="synonym">Botrytis infestans</name>
    <dbReference type="NCBI Taxonomy" id="4787"/>
    <lineage>
        <taxon>Eukaryota</taxon>
        <taxon>Sar</taxon>
        <taxon>Stramenopiles</taxon>
        <taxon>Oomycota</taxon>
        <taxon>Peronosporomycetes</taxon>
        <taxon>Peronosporales</taxon>
        <taxon>Peronosporaceae</taxon>
        <taxon>Phytophthora</taxon>
    </lineage>
</organism>
<evidence type="ECO:0000256" key="1">
    <source>
        <dbReference type="SAM" id="MobiDB-lite"/>
    </source>
</evidence>
<comment type="caution">
    <text evidence="2">The sequence shown here is derived from an EMBL/GenBank/DDBJ whole genome shotgun (WGS) entry which is preliminary data.</text>
</comment>
<gene>
    <name evidence="2" type="ORF">GN958_ATG01739</name>
</gene>
<sequence length="236" mass="26581">MEELLLRGSRTYEPQFSAPQGSLRTQITARPRLSLLQSSPPVRTLSAVDAVEEQEMAAQHPAVPTGPTKRGRKENVSTELWSTDATTALFTARYVTAKDSFKNAINSADIGAAWIRVAALVSKRTNRVYSVIQCKDKWLWKKWAHYRQDRSATGIVPNVSDSPCLDLMMEHWAPHEGLQNTTLCDNITPEYGEEDEQVEEDTDDQGCRSSKRRKTNDEYVKAGTCYYGKMSKATKF</sequence>
<dbReference type="Proteomes" id="UP000704712">
    <property type="component" value="Unassembled WGS sequence"/>
</dbReference>
<reference evidence="2" key="1">
    <citation type="submission" date="2020-03" db="EMBL/GenBank/DDBJ databases">
        <title>Hybrid Assembly of Korean Phytophthora infestans isolates.</title>
        <authorList>
            <person name="Prokchorchik M."/>
            <person name="Lee Y."/>
            <person name="Seo J."/>
            <person name="Cho J.-H."/>
            <person name="Park Y.-E."/>
            <person name="Jang D.-C."/>
            <person name="Im J.-S."/>
            <person name="Choi J.-G."/>
            <person name="Park H.-J."/>
            <person name="Lee G.-B."/>
            <person name="Lee Y.-G."/>
            <person name="Hong S.-Y."/>
            <person name="Cho K."/>
            <person name="Sohn K.H."/>
        </authorList>
    </citation>
    <scope>NUCLEOTIDE SEQUENCE</scope>
    <source>
        <strain evidence="2">KR_2_A2</strain>
    </source>
</reference>
<proteinExistence type="predicted"/>
<dbReference type="AlphaFoldDB" id="A0A8S9V7C3"/>
<feature type="region of interest" description="Disordered" evidence="1">
    <location>
        <begin position="192"/>
        <end position="214"/>
    </location>
</feature>
<evidence type="ECO:0000313" key="2">
    <source>
        <dbReference type="EMBL" id="KAF4148975.1"/>
    </source>
</evidence>
<accession>A0A8S9V7C3</accession>
<evidence type="ECO:0000313" key="3">
    <source>
        <dbReference type="Proteomes" id="UP000704712"/>
    </source>
</evidence>
<feature type="region of interest" description="Disordered" evidence="1">
    <location>
        <begin position="1"/>
        <end position="20"/>
    </location>
</feature>
<dbReference type="EMBL" id="JAACNO010000205">
    <property type="protein sequence ID" value="KAF4148975.1"/>
    <property type="molecule type" value="Genomic_DNA"/>
</dbReference>
<feature type="compositionally biased region" description="Acidic residues" evidence="1">
    <location>
        <begin position="192"/>
        <end position="204"/>
    </location>
</feature>